<dbReference type="EMBL" id="QJKK01000011">
    <property type="protein sequence ID" value="RAL21991.1"/>
    <property type="molecule type" value="Genomic_DNA"/>
</dbReference>
<dbReference type="Gene3D" id="2.30.110.10">
    <property type="entry name" value="Electron Transport, Fmn-binding Protein, Chain A"/>
    <property type="match status" value="1"/>
</dbReference>
<evidence type="ECO:0000313" key="2">
    <source>
        <dbReference type="Proteomes" id="UP000251213"/>
    </source>
</evidence>
<reference evidence="1 2" key="2">
    <citation type="submission" date="2018-06" db="EMBL/GenBank/DDBJ databases">
        <authorList>
            <person name="Zhirakovskaya E."/>
        </authorList>
    </citation>
    <scope>NUCLEOTIDE SEQUENCE [LARGE SCALE GENOMIC DNA]</scope>
    <source>
        <strain evidence="1 2">FBKL4.011</strain>
    </source>
</reference>
<gene>
    <name evidence="1" type="ORF">DL897_15530</name>
</gene>
<comment type="caution">
    <text evidence="1">The sequence shown here is derived from an EMBL/GenBank/DDBJ whole genome shotgun (WGS) entry which is preliminary data.</text>
</comment>
<sequence length="154" mass="17293">MGGLNMGKPIEELSPDMISLIQGNTIVLLNIVHKENERVYTTALSWVYAMNGKTIRFAIDAKSEFVKILENDPDLVLNFIGHESVYSVIGKATIKTRQTKGTTLKLAVLEVDVEEVRDIMFYGGKIVTEPLFIKTYNAELAVKLDREVKEVIFS</sequence>
<evidence type="ECO:0008006" key="3">
    <source>
        <dbReference type="Google" id="ProtNLM"/>
    </source>
</evidence>
<name>A0A364K1U1_9BACL</name>
<protein>
    <recommendedName>
        <fullName evidence="3">Pyridoxamine 5'-phosphate oxidase putative domain-containing protein</fullName>
    </recommendedName>
</protein>
<organism evidence="1 2">
    <name type="scientific">Thermoflavimicrobium daqui</name>
    <dbReference type="NCBI Taxonomy" id="2137476"/>
    <lineage>
        <taxon>Bacteria</taxon>
        <taxon>Bacillati</taxon>
        <taxon>Bacillota</taxon>
        <taxon>Bacilli</taxon>
        <taxon>Bacillales</taxon>
        <taxon>Thermoactinomycetaceae</taxon>
        <taxon>Thermoflavimicrobium</taxon>
    </lineage>
</organism>
<evidence type="ECO:0000313" key="1">
    <source>
        <dbReference type="EMBL" id="RAL21991.1"/>
    </source>
</evidence>
<dbReference type="InterPro" id="IPR012349">
    <property type="entry name" value="Split_barrel_FMN-bd"/>
</dbReference>
<dbReference type="OrthoDB" id="2381603at2"/>
<proteinExistence type="predicted"/>
<accession>A0A364K1U1</accession>
<reference evidence="1 2" key="1">
    <citation type="submission" date="2018-06" db="EMBL/GenBank/DDBJ databases">
        <title>Thermoflavimicrobium daqus sp. nov., a thermophilic microbe isolated from Moutai-flavour Daqu.</title>
        <authorList>
            <person name="Wang X."/>
            <person name="Zhou H."/>
        </authorList>
    </citation>
    <scope>NUCLEOTIDE SEQUENCE [LARGE SCALE GENOMIC DNA]</scope>
    <source>
        <strain evidence="1 2">FBKL4.011</strain>
    </source>
</reference>
<dbReference type="SUPFAM" id="SSF50475">
    <property type="entry name" value="FMN-binding split barrel"/>
    <property type="match status" value="1"/>
</dbReference>
<dbReference type="Proteomes" id="UP000251213">
    <property type="component" value="Unassembled WGS sequence"/>
</dbReference>
<dbReference type="NCBIfam" id="NF005232">
    <property type="entry name" value="PRK06733.1"/>
    <property type="match status" value="1"/>
</dbReference>
<dbReference type="AlphaFoldDB" id="A0A364K1U1"/>
<keyword evidence="2" id="KW-1185">Reference proteome</keyword>